<dbReference type="Gene3D" id="3.30.70.240">
    <property type="match status" value="1"/>
</dbReference>
<dbReference type="EMBL" id="BOMB01000023">
    <property type="protein sequence ID" value="GID13087.1"/>
    <property type="molecule type" value="Genomic_DNA"/>
</dbReference>
<dbReference type="InterPro" id="IPR035649">
    <property type="entry name" value="EFG_V"/>
</dbReference>
<dbReference type="CDD" id="cd03713">
    <property type="entry name" value="EFG_mtEFG_C"/>
    <property type="match status" value="1"/>
</dbReference>
<dbReference type="Proteomes" id="UP000612808">
    <property type="component" value="Unassembled WGS sequence"/>
</dbReference>
<dbReference type="SMART" id="SM00838">
    <property type="entry name" value="EFG_C"/>
    <property type="match status" value="1"/>
</dbReference>
<name>A0A8J3NDM4_9ACTN</name>
<dbReference type="GO" id="GO:0005525">
    <property type="term" value="F:GTP binding"/>
    <property type="evidence" value="ECO:0007669"/>
    <property type="project" value="UniProtKB-KW"/>
</dbReference>
<dbReference type="InterPro" id="IPR000640">
    <property type="entry name" value="EFG_V-like"/>
</dbReference>
<dbReference type="Pfam" id="PF00679">
    <property type="entry name" value="EFG_C"/>
    <property type="match status" value="1"/>
</dbReference>
<protein>
    <recommendedName>
        <fullName evidence="3">Elongation factor EFG domain-containing protein</fullName>
    </recommendedName>
</protein>
<keyword evidence="2" id="KW-0342">GTP-binding</keyword>
<dbReference type="AlphaFoldDB" id="A0A8J3NDM4"/>
<evidence type="ECO:0000313" key="4">
    <source>
        <dbReference type="EMBL" id="GID13087.1"/>
    </source>
</evidence>
<dbReference type="SUPFAM" id="SSF54980">
    <property type="entry name" value="EF-G C-terminal domain-like"/>
    <property type="match status" value="1"/>
</dbReference>
<sequence>MTGVESLYRKQNSGRGQYAKVVIDVATLPRGTIRGTATRGGWRVVTAAVPVAGMFGYVGDPRSRTRGRASHTMRFDTYAEAPVT</sequence>
<gene>
    <name evidence="4" type="ORF">Aru02nite_39760</name>
</gene>
<evidence type="ECO:0000256" key="2">
    <source>
        <dbReference type="ARBA" id="ARBA00023134"/>
    </source>
</evidence>
<evidence type="ECO:0000313" key="5">
    <source>
        <dbReference type="Proteomes" id="UP000612808"/>
    </source>
</evidence>
<keyword evidence="1" id="KW-0547">Nucleotide-binding</keyword>
<feature type="domain" description="Elongation factor EFG" evidence="3">
    <location>
        <begin position="18"/>
        <end position="83"/>
    </location>
</feature>
<dbReference type="InterPro" id="IPR035647">
    <property type="entry name" value="EFG_III/V"/>
</dbReference>
<organism evidence="4 5">
    <name type="scientific">Actinocatenispora rupis</name>
    <dbReference type="NCBI Taxonomy" id="519421"/>
    <lineage>
        <taxon>Bacteria</taxon>
        <taxon>Bacillati</taxon>
        <taxon>Actinomycetota</taxon>
        <taxon>Actinomycetes</taxon>
        <taxon>Micromonosporales</taxon>
        <taxon>Micromonosporaceae</taxon>
        <taxon>Actinocatenispora</taxon>
    </lineage>
</organism>
<accession>A0A8J3NDM4</accession>
<proteinExistence type="predicted"/>
<keyword evidence="5" id="KW-1185">Reference proteome</keyword>
<reference evidence="4" key="1">
    <citation type="submission" date="2021-01" db="EMBL/GenBank/DDBJ databases">
        <title>Whole genome shotgun sequence of Actinocatenispora rupis NBRC 107355.</title>
        <authorList>
            <person name="Komaki H."/>
            <person name="Tamura T."/>
        </authorList>
    </citation>
    <scope>NUCLEOTIDE SEQUENCE</scope>
    <source>
        <strain evidence="4">NBRC 107355</strain>
    </source>
</reference>
<evidence type="ECO:0000256" key="1">
    <source>
        <dbReference type="ARBA" id="ARBA00022741"/>
    </source>
</evidence>
<evidence type="ECO:0000259" key="3">
    <source>
        <dbReference type="SMART" id="SM00838"/>
    </source>
</evidence>
<comment type="caution">
    <text evidence="4">The sequence shown here is derived from an EMBL/GenBank/DDBJ whole genome shotgun (WGS) entry which is preliminary data.</text>
</comment>